<reference evidence="5" key="1">
    <citation type="submission" date="2017-04" db="EMBL/GenBank/DDBJ databases">
        <authorList>
            <person name="Varghese N."/>
            <person name="Submissions S."/>
        </authorList>
    </citation>
    <scope>NUCLEOTIDE SEQUENCE [LARGE SCALE GENOMIC DNA]</scope>
    <source>
        <strain evidence="5">B4P</strain>
    </source>
</reference>
<dbReference type="EMBL" id="FXAF01000011">
    <property type="protein sequence ID" value="SMF72691.1"/>
    <property type="molecule type" value="Genomic_DNA"/>
</dbReference>
<dbReference type="Proteomes" id="UP000192903">
    <property type="component" value="Unassembled WGS sequence"/>
</dbReference>
<evidence type="ECO:0000259" key="3">
    <source>
        <dbReference type="SMART" id="SM00062"/>
    </source>
</evidence>
<dbReference type="InterPro" id="IPR001638">
    <property type="entry name" value="Solute-binding_3/MltF_N"/>
</dbReference>
<sequence>MRQFDLDAVRKEIAPSGTLKCALNHGNVVLVRRGPTEDSPSGVSVDLARALADRLKLPIAFRHYDRAGAVSGSVDTGEWDVCFLAIDPERAERIAYSEPYVLIEGAYLVRADGKAKTPGDVDRLQLRIGAVKGSAYEFHLSRSGKGGRLTRFDSFAEATAALDAGQLDGLAGVRQAMRKVAADHPAFDVMVTPFMTIPQAVGVSSTRPLAAQFVAAFVAEMKAGGLVRQSLAGSGHSDVIVPT</sequence>
<evidence type="ECO:0000256" key="1">
    <source>
        <dbReference type="ARBA" id="ARBA00004418"/>
    </source>
</evidence>
<protein>
    <submittedName>
        <fullName evidence="4">Polar amino acid transport system substrate-binding protein</fullName>
    </submittedName>
</protein>
<gene>
    <name evidence="4" type="ORF">SAMN02982989_4201</name>
</gene>
<dbReference type="Gene3D" id="3.40.190.10">
    <property type="entry name" value="Periplasmic binding protein-like II"/>
    <property type="match status" value="2"/>
</dbReference>
<keyword evidence="2" id="KW-0732">Signal</keyword>
<comment type="subcellular location">
    <subcellularLocation>
        <location evidence="1">Periplasm</location>
    </subcellularLocation>
</comment>
<evidence type="ECO:0000313" key="5">
    <source>
        <dbReference type="Proteomes" id="UP000192903"/>
    </source>
</evidence>
<dbReference type="PANTHER" id="PTHR35936:SF17">
    <property type="entry name" value="ARGININE-BINDING EXTRACELLULAR PROTEIN ARTP"/>
    <property type="match status" value="1"/>
</dbReference>
<dbReference type="OrthoDB" id="6955767at2"/>
<evidence type="ECO:0000256" key="2">
    <source>
        <dbReference type="ARBA" id="ARBA00022729"/>
    </source>
</evidence>
<dbReference type="AlphaFoldDB" id="A0A1X7GPI2"/>
<dbReference type="RefSeq" id="WP_085424803.1">
    <property type="nucleotide sequence ID" value="NZ_FXAF01000011.1"/>
</dbReference>
<dbReference type="PANTHER" id="PTHR35936">
    <property type="entry name" value="MEMBRANE-BOUND LYTIC MUREIN TRANSGLYCOSYLASE F"/>
    <property type="match status" value="1"/>
</dbReference>
<dbReference type="Pfam" id="PF00497">
    <property type="entry name" value="SBP_bac_3"/>
    <property type="match status" value="1"/>
</dbReference>
<dbReference type="STRING" id="464029.SAMN02982989_4201"/>
<organism evidence="4 5">
    <name type="scientific">Xaviernesmea oryzae</name>
    <dbReference type="NCBI Taxonomy" id="464029"/>
    <lineage>
        <taxon>Bacteria</taxon>
        <taxon>Pseudomonadati</taxon>
        <taxon>Pseudomonadota</taxon>
        <taxon>Alphaproteobacteria</taxon>
        <taxon>Hyphomicrobiales</taxon>
        <taxon>Rhizobiaceae</taxon>
        <taxon>Rhizobium/Agrobacterium group</taxon>
        <taxon>Xaviernesmea</taxon>
    </lineage>
</organism>
<name>A0A1X7GPI2_9HYPH</name>
<proteinExistence type="predicted"/>
<feature type="domain" description="Solute-binding protein family 3/N-terminal" evidence="3">
    <location>
        <begin position="18"/>
        <end position="234"/>
    </location>
</feature>
<dbReference type="SMART" id="SM00062">
    <property type="entry name" value="PBPb"/>
    <property type="match status" value="1"/>
</dbReference>
<evidence type="ECO:0000313" key="4">
    <source>
        <dbReference type="EMBL" id="SMF72691.1"/>
    </source>
</evidence>
<accession>A0A1X7GPI2</accession>
<dbReference type="SUPFAM" id="SSF53850">
    <property type="entry name" value="Periplasmic binding protein-like II"/>
    <property type="match status" value="1"/>
</dbReference>
<keyword evidence="5" id="KW-1185">Reference proteome</keyword>
<dbReference type="GO" id="GO:0042597">
    <property type="term" value="C:periplasmic space"/>
    <property type="evidence" value="ECO:0007669"/>
    <property type="project" value="UniProtKB-SubCell"/>
</dbReference>